<evidence type="ECO:0000313" key="2">
    <source>
        <dbReference type="EMBL" id="KAK5529776.1"/>
    </source>
</evidence>
<protein>
    <recommendedName>
        <fullName evidence="4">Lipid/polyisoprenoid-binding YceI-like domain-containing protein</fullName>
    </recommendedName>
</protein>
<dbReference type="EMBL" id="JAXLQG010000021">
    <property type="protein sequence ID" value="KAK5529776.1"/>
    <property type="molecule type" value="Genomic_DNA"/>
</dbReference>
<dbReference type="Proteomes" id="UP001345827">
    <property type="component" value="Unassembled WGS sequence"/>
</dbReference>
<evidence type="ECO:0000313" key="3">
    <source>
        <dbReference type="Proteomes" id="UP001345827"/>
    </source>
</evidence>
<evidence type="ECO:0008006" key="4">
    <source>
        <dbReference type="Google" id="ProtNLM"/>
    </source>
</evidence>
<evidence type="ECO:0000256" key="1">
    <source>
        <dbReference type="SAM" id="Phobius"/>
    </source>
</evidence>
<sequence length="258" mass="29137">MVFYQIFHCIATLAAAFIHMYWNELVKTILMAIVSCLSNPREPLSRSMVKLHSLVLICFVFGLCFNAVSASSEQALLPKGSSILTFDDIDTPDGFGNISAPYNGLFFDGFYAFDPSDASLKGIIYEKDLNCAVSKPNALYGTRDNFELNTRVERRPSIRHKNDDSTFTLHALKIKPLDMPLGLVTISLQGFRSGTTLNWDVDFPAGFHNVLDVRLEEFSGQVWDGLERLEIWADFHYNDVSMDWEFCVDNIEVELASH</sequence>
<reference evidence="2 3" key="1">
    <citation type="submission" date="2023-06" db="EMBL/GenBank/DDBJ databases">
        <title>Black Yeasts Isolated from many extreme environments.</title>
        <authorList>
            <person name="Coleine C."/>
            <person name="Stajich J.E."/>
            <person name="Selbmann L."/>
        </authorList>
    </citation>
    <scope>NUCLEOTIDE SEQUENCE [LARGE SCALE GENOMIC DNA]</scope>
    <source>
        <strain evidence="2 3">CCFEE 5887</strain>
    </source>
</reference>
<feature type="transmembrane region" description="Helical" evidence="1">
    <location>
        <begin position="6"/>
        <end position="22"/>
    </location>
</feature>
<organism evidence="2 3">
    <name type="scientific">Vermiconidia calcicola</name>
    <dbReference type="NCBI Taxonomy" id="1690605"/>
    <lineage>
        <taxon>Eukaryota</taxon>
        <taxon>Fungi</taxon>
        <taxon>Dikarya</taxon>
        <taxon>Ascomycota</taxon>
        <taxon>Pezizomycotina</taxon>
        <taxon>Dothideomycetes</taxon>
        <taxon>Dothideomycetidae</taxon>
        <taxon>Mycosphaerellales</taxon>
        <taxon>Extremaceae</taxon>
        <taxon>Vermiconidia</taxon>
    </lineage>
</organism>
<proteinExistence type="predicted"/>
<gene>
    <name evidence="2" type="ORF">LTR25_009555</name>
</gene>
<keyword evidence="1" id="KW-1133">Transmembrane helix</keyword>
<feature type="transmembrane region" description="Helical" evidence="1">
    <location>
        <begin position="51"/>
        <end position="69"/>
    </location>
</feature>
<comment type="caution">
    <text evidence="2">The sequence shown here is derived from an EMBL/GenBank/DDBJ whole genome shotgun (WGS) entry which is preliminary data.</text>
</comment>
<keyword evidence="3" id="KW-1185">Reference proteome</keyword>
<name>A0AAV9PUK0_9PEZI</name>
<dbReference type="AlphaFoldDB" id="A0AAV9PUK0"/>
<keyword evidence="1" id="KW-0812">Transmembrane</keyword>
<keyword evidence="1" id="KW-0472">Membrane</keyword>
<accession>A0AAV9PUK0</accession>